<gene>
    <name evidence="1" type="ORF">LAUMK13_03733</name>
</gene>
<protein>
    <submittedName>
        <fullName evidence="1">Uncharacterized protein</fullName>
    </submittedName>
</protein>
<sequence>MTVLERVDAHSERREIAVTVVDTDVHPLPISTDVLKSYAPAEWVGKIWPTGNAVTPVPHFYDTPDSYKTMSLRLDAAPPDGGLAGSDPDFAAKQLLVEAGVSIASLEPMCDAQLPQAEHVLKSTYNDWLADVWLDKHNAHGRWRGSIMRGTATALYGLPATVKALPGEPLRDGVVDAEPGVESS</sequence>
<dbReference type="Proteomes" id="UP000267289">
    <property type="component" value="Unassembled WGS sequence"/>
</dbReference>
<evidence type="ECO:0000313" key="2">
    <source>
        <dbReference type="Proteomes" id="UP000267289"/>
    </source>
</evidence>
<organism evidence="1 2">
    <name type="scientific">Mycobacterium innocens</name>
    <dbReference type="NCBI Taxonomy" id="2341083"/>
    <lineage>
        <taxon>Bacteria</taxon>
        <taxon>Bacillati</taxon>
        <taxon>Actinomycetota</taxon>
        <taxon>Actinomycetes</taxon>
        <taxon>Mycobacteriales</taxon>
        <taxon>Mycobacteriaceae</taxon>
        <taxon>Mycobacterium</taxon>
    </lineage>
</organism>
<dbReference type="AlphaFoldDB" id="A0A498QA05"/>
<keyword evidence="2" id="KW-1185">Reference proteome</keyword>
<proteinExistence type="predicted"/>
<reference evidence="1 2" key="1">
    <citation type="submission" date="2018-09" db="EMBL/GenBank/DDBJ databases">
        <authorList>
            <person name="Tagini F."/>
        </authorList>
    </citation>
    <scope>NUCLEOTIDE SEQUENCE [LARGE SCALE GENOMIC DNA]</scope>
    <source>
        <strain evidence="1 2">MK13</strain>
    </source>
</reference>
<dbReference type="EMBL" id="UPHQ01000195">
    <property type="protein sequence ID" value="VBA41819.1"/>
    <property type="molecule type" value="Genomic_DNA"/>
</dbReference>
<dbReference type="RefSeq" id="WP_244232441.1">
    <property type="nucleotide sequence ID" value="NZ_UPHQ01000195.1"/>
</dbReference>
<name>A0A498QA05_9MYCO</name>
<accession>A0A498QA05</accession>
<evidence type="ECO:0000313" key="1">
    <source>
        <dbReference type="EMBL" id="VBA41819.1"/>
    </source>
</evidence>